<dbReference type="EMBL" id="CP104758">
    <property type="protein sequence ID" value="WBG91425.1"/>
    <property type="molecule type" value="Genomic_DNA"/>
</dbReference>
<keyword evidence="1" id="KW-0812">Transmembrane</keyword>
<proteinExistence type="predicted"/>
<feature type="transmembrane region" description="Helical" evidence="1">
    <location>
        <begin position="7"/>
        <end position="23"/>
    </location>
</feature>
<evidence type="ECO:0000313" key="2">
    <source>
        <dbReference type="EMBL" id="WBG91425.1"/>
    </source>
</evidence>
<reference evidence="2 3" key="1">
    <citation type="journal article" date="2022" name="J Glob Antimicrob Resist">
        <title>First complete genome of a multidrug resistant strain of the novel human pathogen Kalamiella piersonii (GABEKP28) identified in human saliva.</title>
        <authorList>
            <person name="McDonagh F."/>
            <person name="Singh N.K."/>
            <person name="Venkateswaran K."/>
            <person name="Lonappan A.M."/>
            <person name="Hallahan B."/>
            <person name="Tuohy A."/>
            <person name="Burke L."/>
            <person name="Kovarova A."/>
            <person name="Miliotis G."/>
        </authorList>
    </citation>
    <scope>NUCLEOTIDE SEQUENCE [LARGE SCALE GENOMIC DNA]</scope>
    <source>
        <strain evidence="2 3">GABEKP28</strain>
    </source>
</reference>
<dbReference type="RefSeq" id="WP_269949822.1">
    <property type="nucleotide sequence ID" value="NZ_CP104758.1"/>
</dbReference>
<keyword evidence="1" id="KW-0472">Membrane</keyword>
<protein>
    <submittedName>
        <fullName evidence="2">Uncharacterized protein</fullName>
    </submittedName>
</protein>
<name>A0AAJ5QLV9_9GAMM</name>
<evidence type="ECO:0000256" key="1">
    <source>
        <dbReference type="SAM" id="Phobius"/>
    </source>
</evidence>
<dbReference type="KEGG" id="kpie:N5580_02350"/>
<organism evidence="2 3">
    <name type="scientific">Pantoea piersonii</name>
    <dbReference type="NCBI Taxonomy" id="2364647"/>
    <lineage>
        <taxon>Bacteria</taxon>
        <taxon>Pseudomonadati</taxon>
        <taxon>Pseudomonadota</taxon>
        <taxon>Gammaproteobacteria</taxon>
        <taxon>Enterobacterales</taxon>
        <taxon>Erwiniaceae</taxon>
        <taxon>Pantoea</taxon>
    </lineage>
</organism>
<sequence>MTSRLKIILPLLIIFVAAAWYWLTPHYSKEDEAYYVSVFCAIHHEESSRFVADMRTVIEGGNSDYALQKIHFQPRLGEQVVKAWQSLSAEQKTQASADATQCRNLLADALK</sequence>
<keyword evidence="1" id="KW-1133">Transmembrane helix</keyword>
<gene>
    <name evidence="2" type="ORF">N5580_02350</name>
</gene>
<accession>A0AAJ5QLV9</accession>
<dbReference type="Proteomes" id="UP001211544">
    <property type="component" value="Chromosome"/>
</dbReference>
<keyword evidence="3" id="KW-1185">Reference proteome</keyword>
<evidence type="ECO:0000313" key="3">
    <source>
        <dbReference type="Proteomes" id="UP001211544"/>
    </source>
</evidence>
<dbReference type="AlphaFoldDB" id="A0AAJ5QLV9"/>